<comment type="caution">
    <text evidence="1">The sequence shown here is derived from an EMBL/GenBank/DDBJ whole genome shotgun (WGS) entry which is preliminary data.</text>
</comment>
<accession>A0A7W9PH04</accession>
<keyword evidence="2" id="KW-1185">Reference proteome</keyword>
<dbReference type="Gene3D" id="3.40.50.720">
    <property type="entry name" value="NAD(P)-binding Rossmann-like Domain"/>
    <property type="match status" value="1"/>
</dbReference>
<gene>
    <name evidence="1" type="ORF">BJY24_004943</name>
</gene>
<reference evidence="1 2" key="1">
    <citation type="submission" date="2020-08" db="EMBL/GenBank/DDBJ databases">
        <title>Sequencing the genomes of 1000 actinobacteria strains.</title>
        <authorList>
            <person name="Klenk H.-P."/>
        </authorList>
    </citation>
    <scope>NUCLEOTIDE SEQUENCE [LARGE SCALE GENOMIC DNA]</scope>
    <source>
        <strain evidence="1 2">DSM 43582</strain>
    </source>
</reference>
<dbReference type="AlphaFoldDB" id="A0A7W9PH04"/>
<proteinExistence type="predicted"/>
<name>A0A7W9PH04_9NOCA</name>
<dbReference type="Proteomes" id="UP000540412">
    <property type="component" value="Unassembled WGS sequence"/>
</dbReference>
<organism evidence="1 2">
    <name type="scientific">Nocardia transvalensis</name>
    <dbReference type="NCBI Taxonomy" id="37333"/>
    <lineage>
        <taxon>Bacteria</taxon>
        <taxon>Bacillati</taxon>
        <taxon>Actinomycetota</taxon>
        <taxon>Actinomycetes</taxon>
        <taxon>Mycobacteriales</taxon>
        <taxon>Nocardiaceae</taxon>
        <taxon>Nocardia</taxon>
    </lineage>
</organism>
<dbReference type="RefSeq" id="WP_051161697.1">
    <property type="nucleotide sequence ID" value="NZ_JACHIT010000002.1"/>
</dbReference>
<protein>
    <submittedName>
        <fullName evidence="1">Uncharacterized protein</fullName>
    </submittedName>
</protein>
<dbReference type="EMBL" id="JACHIT010000002">
    <property type="protein sequence ID" value="MBB5916031.1"/>
    <property type="molecule type" value="Genomic_DNA"/>
</dbReference>
<evidence type="ECO:0000313" key="1">
    <source>
        <dbReference type="EMBL" id="MBB5916031.1"/>
    </source>
</evidence>
<evidence type="ECO:0000313" key="2">
    <source>
        <dbReference type="Proteomes" id="UP000540412"/>
    </source>
</evidence>
<sequence>MPGPTGEVEDAQDLRGAAVAEQLRRALPHTHVVKTLNTMVMTAPATLTQPPSVFLSGDDPEAEQVVTELLTHLGWDERWTTDLGGIETARATEAAILFVPHIIRSRRFRAFAVSVAR</sequence>